<dbReference type="Proteomes" id="UP000034075">
    <property type="component" value="Unassembled WGS sequence"/>
</dbReference>
<dbReference type="AlphaFoldDB" id="A0A0G0EZG2"/>
<dbReference type="PANTHER" id="PTHR14413">
    <property type="entry name" value="RIBOSOMAL PROTEIN L17"/>
    <property type="match status" value="1"/>
</dbReference>
<evidence type="ECO:0000313" key="6">
    <source>
        <dbReference type="Proteomes" id="UP000034075"/>
    </source>
</evidence>
<protein>
    <recommendedName>
        <fullName evidence="4">50S ribosomal protein L17</fullName>
    </recommendedName>
</protein>
<evidence type="ECO:0000256" key="2">
    <source>
        <dbReference type="ARBA" id="ARBA00022980"/>
    </source>
</evidence>
<keyword evidence="3" id="KW-0687">Ribonucleoprotein</keyword>
<reference evidence="5 6" key="1">
    <citation type="journal article" date="2015" name="Nature">
        <title>rRNA introns, odd ribosomes, and small enigmatic genomes across a large radiation of phyla.</title>
        <authorList>
            <person name="Brown C.T."/>
            <person name="Hug L.A."/>
            <person name="Thomas B.C."/>
            <person name="Sharon I."/>
            <person name="Castelle C.J."/>
            <person name="Singh A."/>
            <person name="Wilkins M.J."/>
            <person name="Williams K.H."/>
            <person name="Banfield J.F."/>
        </authorList>
    </citation>
    <scope>NUCLEOTIDE SEQUENCE [LARGE SCALE GENOMIC DNA]</scope>
</reference>
<dbReference type="GO" id="GO:0006412">
    <property type="term" value="P:translation"/>
    <property type="evidence" value="ECO:0007669"/>
    <property type="project" value="InterPro"/>
</dbReference>
<evidence type="ECO:0000256" key="1">
    <source>
        <dbReference type="ARBA" id="ARBA00008777"/>
    </source>
</evidence>
<gene>
    <name evidence="5" type="ORF">US24_C0050G0012</name>
</gene>
<proteinExistence type="inferred from homology"/>
<dbReference type="GO" id="GO:0003735">
    <property type="term" value="F:structural constituent of ribosome"/>
    <property type="evidence" value="ECO:0007669"/>
    <property type="project" value="InterPro"/>
</dbReference>
<name>A0A0G0EZG2_9BACT</name>
<dbReference type="EMBL" id="LBSF01000050">
    <property type="protein sequence ID" value="KKQ10922.1"/>
    <property type="molecule type" value="Genomic_DNA"/>
</dbReference>
<dbReference type="GO" id="GO:0022625">
    <property type="term" value="C:cytosolic large ribosomal subunit"/>
    <property type="evidence" value="ECO:0007669"/>
    <property type="project" value="TreeGrafter"/>
</dbReference>
<evidence type="ECO:0000313" key="5">
    <source>
        <dbReference type="EMBL" id="KKQ10922.1"/>
    </source>
</evidence>
<dbReference type="InterPro" id="IPR000456">
    <property type="entry name" value="Ribosomal_bL17"/>
</dbReference>
<dbReference type="Gene3D" id="3.90.1030.10">
    <property type="entry name" value="Ribosomal protein L17"/>
    <property type="match status" value="1"/>
</dbReference>
<dbReference type="SUPFAM" id="SSF64263">
    <property type="entry name" value="Prokaryotic ribosomal protein L17"/>
    <property type="match status" value="1"/>
</dbReference>
<dbReference type="Pfam" id="PF01196">
    <property type="entry name" value="Ribosomal_L17"/>
    <property type="match status" value="1"/>
</dbReference>
<evidence type="ECO:0000256" key="3">
    <source>
        <dbReference type="ARBA" id="ARBA00023274"/>
    </source>
</evidence>
<accession>A0A0G0EZG2</accession>
<dbReference type="InterPro" id="IPR036373">
    <property type="entry name" value="Ribosomal_bL17_sf"/>
</dbReference>
<comment type="similarity">
    <text evidence="1">Belongs to the bacterial ribosomal protein bL17 family.</text>
</comment>
<keyword evidence="2 5" id="KW-0689">Ribosomal protein</keyword>
<organism evidence="5 6">
    <name type="scientific">candidate division WS6 bacterium GW2011_GWC2_36_7</name>
    <dbReference type="NCBI Taxonomy" id="1619091"/>
    <lineage>
        <taxon>Bacteria</taxon>
        <taxon>Candidatus Dojkabacteria</taxon>
    </lineage>
</organism>
<sequence length="173" mass="18922">MYKGVKKSKLGRKASNRKALMQNQLRSLFESGHVTTTSPKAKVLKSNAQSLIALGKKNKGMLTLRRELAIVLKENGLVKKFIEYAEKEVTGVRTVKIGFRAGDNGEVTRVELIGMEKKIRKVAKKASTAEVKEEAKVEKAAPKAKVSKNILDKGIDKSATVKKTGRATSRSGL</sequence>
<dbReference type="PANTHER" id="PTHR14413:SF16">
    <property type="entry name" value="LARGE RIBOSOMAL SUBUNIT PROTEIN BL17M"/>
    <property type="match status" value="1"/>
</dbReference>
<evidence type="ECO:0000256" key="4">
    <source>
        <dbReference type="ARBA" id="ARBA00035494"/>
    </source>
</evidence>
<comment type="caution">
    <text evidence="5">The sequence shown here is derived from an EMBL/GenBank/DDBJ whole genome shotgun (WGS) entry which is preliminary data.</text>
</comment>